<comment type="similarity">
    <text evidence="6">Belongs to the THAP1 family.</text>
</comment>
<keyword evidence="4 5" id="KW-0238">DNA-binding</keyword>
<evidence type="ECO:0000256" key="4">
    <source>
        <dbReference type="ARBA" id="ARBA00023125"/>
    </source>
</evidence>
<dbReference type="GO" id="GO:0003700">
    <property type="term" value="F:DNA-binding transcription factor activity"/>
    <property type="evidence" value="ECO:0007669"/>
    <property type="project" value="UniProtKB-UniRule"/>
</dbReference>
<evidence type="ECO:0000313" key="10">
    <source>
        <dbReference type="EMBL" id="KAF1379856.1"/>
    </source>
</evidence>
<dbReference type="PROSITE" id="PS50994">
    <property type="entry name" value="INTEGRASE"/>
    <property type="match status" value="1"/>
</dbReference>
<evidence type="ECO:0000256" key="3">
    <source>
        <dbReference type="ARBA" id="ARBA00022833"/>
    </source>
</evidence>
<evidence type="ECO:0000256" key="1">
    <source>
        <dbReference type="ARBA" id="ARBA00022723"/>
    </source>
</evidence>
<keyword evidence="6" id="KW-0804">Transcription</keyword>
<comment type="subcellular location">
    <subcellularLocation>
        <location evidence="6">Nucleus</location>
        <location evidence="6">Nucleoplasm</location>
    </subcellularLocation>
</comment>
<dbReference type="OrthoDB" id="413122at2759"/>
<accession>A0A6A5EB31</accession>
<name>A0A6A5EB31_PERFL</name>
<proteinExistence type="inferred from homology"/>
<dbReference type="InterPro" id="IPR012337">
    <property type="entry name" value="RNaseH-like_sf"/>
</dbReference>
<dbReference type="InterPro" id="IPR026516">
    <property type="entry name" value="THAP1/10"/>
</dbReference>
<feature type="compositionally biased region" description="Basic and acidic residues" evidence="7">
    <location>
        <begin position="135"/>
        <end position="149"/>
    </location>
</feature>
<dbReference type="GO" id="GO:0008270">
    <property type="term" value="F:zinc ion binding"/>
    <property type="evidence" value="ECO:0007669"/>
    <property type="project" value="UniProtKB-KW"/>
</dbReference>
<dbReference type="SMART" id="SM00692">
    <property type="entry name" value="DM3"/>
    <property type="match status" value="1"/>
</dbReference>
<keyword evidence="6" id="KW-0539">Nucleus</keyword>
<dbReference type="InterPro" id="IPR036397">
    <property type="entry name" value="RNaseH_sf"/>
</dbReference>
<dbReference type="GO" id="GO:0006357">
    <property type="term" value="P:regulation of transcription by RNA polymerase II"/>
    <property type="evidence" value="ECO:0007669"/>
    <property type="project" value="TreeGrafter"/>
</dbReference>
<dbReference type="SUPFAM" id="SSF53098">
    <property type="entry name" value="Ribonuclease H-like"/>
    <property type="match status" value="1"/>
</dbReference>
<feature type="compositionally biased region" description="Low complexity" evidence="7">
    <location>
        <begin position="111"/>
        <end position="121"/>
    </location>
</feature>
<evidence type="ECO:0000313" key="11">
    <source>
        <dbReference type="Proteomes" id="UP000465112"/>
    </source>
</evidence>
<dbReference type="Pfam" id="PF05485">
    <property type="entry name" value="THAP"/>
    <property type="match status" value="1"/>
</dbReference>
<protein>
    <recommendedName>
        <fullName evidence="6">THAP domain-containing protein 1</fullName>
    </recommendedName>
</protein>
<feature type="region of interest" description="Disordered" evidence="7">
    <location>
        <begin position="79"/>
        <end position="149"/>
    </location>
</feature>
<evidence type="ECO:0000256" key="2">
    <source>
        <dbReference type="ARBA" id="ARBA00022771"/>
    </source>
</evidence>
<dbReference type="InterPro" id="IPR006612">
    <property type="entry name" value="THAP_Znf"/>
</dbReference>
<dbReference type="Gene3D" id="3.30.420.10">
    <property type="entry name" value="Ribonuclease H-like superfamily/Ribonuclease H"/>
    <property type="match status" value="1"/>
</dbReference>
<dbReference type="EMBL" id="VHII01000015">
    <property type="protein sequence ID" value="KAF1379856.1"/>
    <property type="molecule type" value="Genomic_DNA"/>
</dbReference>
<keyword evidence="3" id="KW-0862">Zinc</keyword>
<dbReference type="Proteomes" id="UP000465112">
    <property type="component" value="Chromosome 15"/>
</dbReference>
<evidence type="ECO:0000256" key="6">
    <source>
        <dbReference type="RuleBase" id="RU369073"/>
    </source>
</evidence>
<dbReference type="PANTHER" id="PTHR46600:SF7">
    <property type="entry name" value="SI:DKEY-228B2.6-RELATED"/>
    <property type="match status" value="1"/>
</dbReference>
<dbReference type="PANTHER" id="PTHR46600">
    <property type="entry name" value="THAP DOMAIN-CONTAINING"/>
    <property type="match status" value="1"/>
</dbReference>
<evidence type="ECO:0000259" key="9">
    <source>
        <dbReference type="PROSITE" id="PS50994"/>
    </source>
</evidence>
<comment type="function">
    <text evidence="6">DNA-binding transcription regulator that regulates endothelial cell proliferation and G1/S cell-cycle progression. Specifically binds the 5'-[AT]NTNN[GT]GGCA[AGT]-3' core DNA sequence and acts by modulating expression of pRB-E2F cell-cycle target genes.</text>
</comment>
<dbReference type="SMART" id="SM00980">
    <property type="entry name" value="THAP"/>
    <property type="match status" value="1"/>
</dbReference>
<feature type="domain" description="Integrase catalytic" evidence="9">
    <location>
        <begin position="199"/>
        <end position="356"/>
    </location>
</feature>
<keyword evidence="6" id="KW-0805">Transcription regulation</keyword>
<keyword evidence="11" id="KW-1185">Reference proteome</keyword>
<dbReference type="GO" id="GO:0001935">
    <property type="term" value="P:endothelial cell proliferation"/>
    <property type="evidence" value="ECO:0007669"/>
    <property type="project" value="UniProtKB-UniRule"/>
</dbReference>
<reference evidence="10 11" key="1">
    <citation type="submission" date="2019-06" db="EMBL/GenBank/DDBJ databases">
        <title>A chromosome-scale genome assembly of the European perch, Perca fluviatilis.</title>
        <authorList>
            <person name="Roques C."/>
            <person name="Zahm M."/>
            <person name="Cabau C."/>
            <person name="Klopp C."/>
            <person name="Bouchez O."/>
            <person name="Donnadieu C."/>
            <person name="Kuhl H."/>
            <person name="Gislard M."/>
            <person name="Guendouz S."/>
            <person name="Journot L."/>
            <person name="Haffray P."/>
            <person name="Bestin A."/>
            <person name="Morvezen R."/>
            <person name="Feron R."/>
            <person name="Wen M."/>
            <person name="Jouanno E."/>
            <person name="Herpin A."/>
            <person name="Schartl M."/>
            <person name="Postlethwait J."/>
            <person name="Schaerlinger B."/>
            <person name="Chardard D."/>
            <person name="Lecocq T."/>
            <person name="Poncet C."/>
            <person name="Jaffrelo L."/>
            <person name="Lampietro C."/>
            <person name="Guiguen Y."/>
        </authorList>
    </citation>
    <scope>NUCLEOTIDE SEQUENCE [LARGE SCALE GENOMIC DNA]</scope>
    <source>
        <tissue evidence="10">Blood</tissue>
    </source>
</reference>
<evidence type="ECO:0000256" key="5">
    <source>
        <dbReference type="PROSITE-ProRule" id="PRU00309"/>
    </source>
</evidence>
<keyword evidence="1" id="KW-0479">Metal-binding</keyword>
<evidence type="ECO:0000256" key="7">
    <source>
        <dbReference type="SAM" id="MobiDB-lite"/>
    </source>
</evidence>
<evidence type="ECO:0000259" key="8">
    <source>
        <dbReference type="PROSITE" id="PS50950"/>
    </source>
</evidence>
<dbReference type="GO" id="GO:0015074">
    <property type="term" value="P:DNA integration"/>
    <property type="evidence" value="ECO:0007669"/>
    <property type="project" value="InterPro"/>
</dbReference>
<dbReference type="PROSITE" id="PS50950">
    <property type="entry name" value="ZF_THAP"/>
    <property type="match status" value="1"/>
</dbReference>
<sequence length="381" mass="44232">MGRYKCAYNCENSSESDVKYFKFPLYNPKKLKKWLINMKWKDWTPSRFSALCINHFEEQCIDRTGKCVKLREDAVPTIFSSPGDVQKRMPSSNPRNKRYKPPDVKASKVIPAQSQTTTPATAKRRVQNKEPSQTEEEHAGDKDPKKSDDKWRIIVDEGLMKIDSFPHFFHGDYCVPRDILWAPDDNLSTDCEDHEKVIEVKEPWQWLGLDVRGPLPQTLNGHKYILTVTDYYSKWVEAVPMQSCLPPDVAKHIVDIIAHFGYPLRILSRLPHDIVHKINRELKDQLKVTVTLVVYHQQTGTLDLITQQLIDRMVSDLIEEHAADWDVYLPAKVFSLCFREHSKTKKRPFSVLCCKGLEPIQSPRELNYAYSKIRECAFVVK</sequence>
<dbReference type="GO" id="GO:0000978">
    <property type="term" value="F:RNA polymerase II cis-regulatory region sequence-specific DNA binding"/>
    <property type="evidence" value="ECO:0007669"/>
    <property type="project" value="TreeGrafter"/>
</dbReference>
<dbReference type="GO" id="GO:0005654">
    <property type="term" value="C:nucleoplasm"/>
    <property type="evidence" value="ECO:0007669"/>
    <property type="project" value="UniProtKB-SubCell"/>
</dbReference>
<gene>
    <name evidence="10" type="ORF">PFLUV_G00180440</name>
</gene>
<dbReference type="AlphaFoldDB" id="A0A6A5EB31"/>
<feature type="domain" description="THAP-type" evidence="8">
    <location>
        <begin position="1"/>
        <end position="79"/>
    </location>
</feature>
<keyword evidence="2 5" id="KW-0863">Zinc-finger</keyword>
<keyword evidence="6" id="KW-0131">Cell cycle</keyword>
<keyword evidence="6" id="KW-0175">Coiled coil</keyword>
<comment type="caution">
    <text evidence="10">The sequence shown here is derived from an EMBL/GenBank/DDBJ whole genome shotgun (WGS) entry which is preliminary data.</text>
</comment>
<organism evidence="10 11">
    <name type="scientific">Perca fluviatilis</name>
    <name type="common">European perch</name>
    <dbReference type="NCBI Taxonomy" id="8168"/>
    <lineage>
        <taxon>Eukaryota</taxon>
        <taxon>Metazoa</taxon>
        <taxon>Chordata</taxon>
        <taxon>Craniata</taxon>
        <taxon>Vertebrata</taxon>
        <taxon>Euteleostomi</taxon>
        <taxon>Actinopterygii</taxon>
        <taxon>Neopterygii</taxon>
        <taxon>Teleostei</taxon>
        <taxon>Neoteleostei</taxon>
        <taxon>Acanthomorphata</taxon>
        <taxon>Eupercaria</taxon>
        <taxon>Perciformes</taxon>
        <taxon>Percoidei</taxon>
        <taxon>Percidae</taxon>
        <taxon>Percinae</taxon>
        <taxon>Perca</taxon>
    </lineage>
</organism>
<dbReference type="SUPFAM" id="SSF57716">
    <property type="entry name" value="Glucocorticoid receptor-like (DNA-binding domain)"/>
    <property type="match status" value="1"/>
</dbReference>
<dbReference type="InterPro" id="IPR001584">
    <property type="entry name" value="Integrase_cat-core"/>
</dbReference>